<reference evidence="1" key="2">
    <citation type="journal article" date="2015" name="Data Brief">
        <title>Shoot transcriptome of the giant reed, Arundo donax.</title>
        <authorList>
            <person name="Barrero R.A."/>
            <person name="Guerrero F.D."/>
            <person name="Moolhuijzen P."/>
            <person name="Goolsby J.A."/>
            <person name="Tidwell J."/>
            <person name="Bellgard S.E."/>
            <person name="Bellgard M.I."/>
        </authorList>
    </citation>
    <scope>NUCLEOTIDE SEQUENCE</scope>
    <source>
        <tissue evidence="1">Shoot tissue taken approximately 20 cm above the soil surface</tissue>
    </source>
</reference>
<reference evidence="1" key="1">
    <citation type="submission" date="2014-09" db="EMBL/GenBank/DDBJ databases">
        <authorList>
            <person name="Magalhaes I.L.F."/>
            <person name="Oliveira U."/>
            <person name="Santos F.R."/>
            <person name="Vidigal T.H.D.A."/>
            <person name="Brescovit A.D."/>
            <person name="Santos A.J."/>
        </authorList>
    </citation>
    <scope>NUCLEOTIDE SEQUENCE</scope>
    <source>
        <tissue evidence="1">Shoot tissue taken approximately 20 cm above the soil surface</tissue>
    </source>
</reference>
<organism evidence="1">
    <name type="scientific">Arundo donax</name>
    <name type="common">Giant reed</name>
    <name type="synonym">Donax arundinaceus</name>
    <dbReference type="NCBI Taxonomy" id="35708"/>
    <lineage>
        <taxon>Eukaryota</taxon>
        <taxon>Viridiplantae</taxon>
        <taxon>Streptophyta</taxon>
        <taxon>Embryophyta</taxon>
        <taxon>Tracheophyta</taxon>
        <taxon>Spermatophyta</taxon>
        <taxon>Magnoliopsida</taxon>
        <taxon>Liliopsida</taxon>
        <taxon>Poales</taxon>
        <taxon>Poaceae</taxon>
        <taxon>PACMAD clade</taxon>
        <taxon>Arundinoideae</taxon>
        <taxon>Arundineae</taxon>
        <taxon>Arundo</taxon>
    </lineage>
</organism>
<protein>
    <submittedName>
        <fullName evidence="1">Uncharacterized protein</fullName>
    </submittedName>
</protein>
<dbReference type="AlphaFoldDB" id="A0A0A9HTZ2"/>
<dbReference type="EMBL" id="GBRH01158587">
    <property type="protein sequence ID" value="JAE39309.1"/>
    <property type="molecule type" value="Transcribed_RNA"/>
</dbReference>
<proteinExistence type="predicted"/>
<accession>A0A0A9HTZ2</accession>
<evidence type="ECO:0000313" key="1">
    <source>
        <dbReference type="EMBL" id="JAE39309.1"/>
    </source>
</evidence>
<name>A0A0A9HTZ2_ARUDO</name>
<sequence>MGIKGLVTSIFLVVLESCFRR</sequence>